<evidence type="ECO:0000313" key="3">
    <source>
        <dbReference type="EMBL" id="KAF7514461.1"/>
    </source>
</evidence>
<evidence type="ECO:0000256" key="1">
    <source>
        <dbReference type="SAM" id="MobiDB-lite"/>
    </source>
</evidence>
<dbReference type="OrthoDB" id="5424234at2759"/>
<feature type="compositionally biased region" description="Basic and acidic residues" evidence="1">
    <location>
        <begin position="347"/>
        <end position="356"/>
    </location>
</feature>
<comment type="caution">
    <text evidence="3">The sequence shown here is derived from an EMBL/GenBank/DDBJ whole genome shotgun (WGS) entry which is preliminary data.</text>
</comment>
<feature type="compositionally biased region" description="Basic and acidic residues" evidence="1">
    <location>
        <begin position="442"/>
        <end position="456"/>
    </location>
</feature>
<feature type="compositionally biased region" description="Basic residues" evidence="1">
    <location>
        <begin position="226"/>
        <end position="237"/>
    </location>
</feature>
<evidence type="ECO:0000259" key="2">
    <source>
        <dbReference type="Pfam" id="PF08550"/>
    </source>
</evidence>
<organism evidence="3 4">
    <name type="scientific">Endocarpon pusillum</name>
    <dbReference type="NCBI Taxonomy" id="364733"/>
    <lineage>
        <taxon>Eukaryota</taxon>
        <taxon>Fungi</taxon>
        <taxon>Dikarya</taxon>
        <taxon>Ascomycota</taxon>
        <taxon>Pezizomycotina</taxon>
        <taxon>Eurotiomycetes</taxon>
        <taxon>Chaetothyriomycetidae</taxon>
        <taxon>Verrucariales</taxon>
        <taxon>Verrucariaceae</taxon>
        <taxon>Endocarpon</taxon>
    </lineage>
</organism>
<proteinExistence type="predicted"/>
<sequence length="513" mass="55132">MPGGLPPVLITNTETITEEIDNNERVQVDDVARLWRVYTLNSAHIEDDGGTRLENFFWRIWSNGSIINSIRGNTLARLFMTISEGGNRVRTTPVPTPLGTTPTQASTFLSAAPLQLAAPQTVREESERPVAQHSTTETEASPGPSTDQSRILLPILKKSRTEFDDLPKAAKVPSPKGDVRDLYTNPRRRQSSESSGALSPQTGAADKGSKTAGKKKTSFAAATGTRKSRPGAPRKRSSQTSGSGEQRKGSQTSPSAGAQPGRTTPKSAIGLPSLLTAANFALPSSSWQDVDSPASSRASLDTRLSTPQQPSSWLVDKNFRGKFVENQKRANSSINLAALGKGQSVRFLDEMPEHRKSAAKGKARVEEDDDDEEEDEQEEQEVETSKSAERSPPSAATAAIAEDDDEDEDDMPTLPRTKSQLSMLIDKERKYSGSANLGPKLPKQDNRGKKNEKENGEDVEENELLVMARADKKGKAKDPDQPFKAAAKKGFLRSGGGDGDGGAGGSGSPPPVF</sequence>
<accession>A0A8H7AWV7</accession>
<feature type="domain" description="Nitrogen regulatory protein areA GATA-like" evidence="2">
    <location>
        <begin position="34"/>
        <end position="62"/>
    </location>
</feature>
<name>A0A8H7AWV7_9EURO</name>
<protein>
    <recommendedName>
        <fullName evidence="2">Nitrogen regulatory protein areA GATA-like domain-containing protein</fullName>
    </recommendedName>
</protein>
<feature type="region of interest" description="Disordered" evidence="1">
    <location>
        <begin position="283"/>
        <end position="316"/>
    </location>
</feature>
<feature type="compositionally biased region" description="Acidic residues" evidence="1">
    <location>
        <begin position="366"/>
        <end position="382"/>
    </location>
</feature>
<dbReference type="AlphaFoldDB" id="A0A8H7AWV7"/>
<feature type="region of interest" description="Disordered" evidence="1">
    <location>
        <begin position="339"/>
        <end position="513"/>
    </location>
</feature>
<feature type="compositionally biased region" description="Polar residues" evidence="1">
    <location>
        <begin position="132"/>
        <end position="149"/>
    </location>
</feature>
<feature type="region of interest" description="Disordered" evidence="1">
    <location>
        <begin position="117"/>
        <end position="150"/>
    </location>
</feature>
<keyword evidence="4" id="KW-1185">Reference proteome</keyword>
<dbReference type="Proteomes" id="UP000606974">
    <property type="component" value="Unassembled WGS sequence"/>
</dbReference>
<feature type="compositionally biased region" description="Basic and acidic residues" evidence="1">
    <location>
        <begin position="469"/>
        <end position="481"/>
    </location>
</feature>
<dbReference type="InterPro" id="IPR013860">
    <property type="entry name" value="AreA_GATA"/>
</dbReference>
<feature type="compositionally biased region" description="Polar residues" evidence="1">
    <location>
        <begin position="283"/>
        <end position="312"/>
    </location>
</feature>
<gene>
    <name evidence="3" type="ORF">GJ744_000231</name>
</gene>
<feature type="compositionally biased region" description="Polar residues" evidence="1">
    <location>
        <begin position="238"/>
        <end position="266"/>
    </location>
</feature>
<feature type="region of interest" description="Disordered" evidence="1">
    <location>
        <begin position="164"/>
        <end position="270"/>
    </location>
</feature>
<dbReference type="EMBL" id="JAACFV010000001">
    <property type="protein sequence ID" value="KAF7514461.1"/>
    <property type="molecule type" value="Genomic_DNA"/>
</dbReference>
<feature type="compositionally biased region" description="Acidic residues" evidence="1">
    <location>
        <begin position="401"/>
        <end position="411"/>
    </location>
</feature>
<reference evidence="3" key="1">
    <citation type="submission" date="2020-02" db="EMBL/GenBank/DDBJ databases">
        <authorList>
            <person name="Palmer J.M."/>
        </authorList>
    </citation>
    <scope>NUCLEOTIDE SEQUENCE</scope>
    <source>
        <strain evidence="3">EPUS1.4</strain>
        <tissue evidence="3">Thallus</tissue>
    </source>
</reference>
<dbReference type="Pfam" id="PF08550">
    <property type="entry name" value="GATA_AreA"/>
    <property type="match status" value="1"/>
</dbReference>
<feature type="compositionally biased region" description="Polar residues" evidence="1">
    <location>
        <begin position="192"/>
        <end position="201"/>
    </location>
</feature>
<evidence type="ECO:0000313" key="4">
    <source>
        <dbReference type="Proteomes" id="UP000606974"/>
    </source>
</evidence>
<feature type="compositionally biased region" description="Gly residues" evidence="1">
    <location>
        <begin position="493"/>
        <end position="507"/>
    </location>
</feature>